<dbReference type="FunFam" id="3.40.50.720:FF:000203">
    <property type="entry name" value="D-3-phosphoglycerate dehydrogenase (SerA)"/>
    <property type="match status" value="1"/>
</dbReference>
<keyword evidence="2" id="KW-0028">Amino-acid biosynthesis</keyword>
<dbReference type="Gene3D" id="3.40.50.720">
    <property type="entry name" value="NAD(P)-binding Rossmann-like Domain"/>
    <property type="match status" value="2"/>
</dbReference>
<evidence type="ECO:0000259" key="7">
    <source>
        <dbReference type="Pfam" id="PF02826"/>
    </source>
</evidence>
<evidence type="ECO:0000259" key="6">
    <source>
        <dbReference type="Pfam" id="PF00389"/>
    </source>
</evidence>
<feature type="domain" description="D-isomer specific 2-hydroxyacid dehydrogenase NAD-binding" evidence="7">
    <location>
        <begin position="115"/>
        <end position="287"/>
    </location>
</feature>
<dbReference type="GO" id="GO:0051287">
    <property type="term" value="F:NAD binding"/>
    <property type="evidence" value="ECO:0007669"/>
    <property type="project" value="InterPro"/>
</dbReference>
<evidence type="ECO:0000313" key="8">
    <source>
        <dbReference type="EMBL" id="SMO39580.1"/>
    </source>
</evidence>
<dbReference type="RefSeq" id="WP_142526613.1">
    <property type="nucleotide sequence ID" value="NZ_CBCSJO010000002.1"/>
</dbReference>
<dbReference type="CDD" id="cd12169">
    <property type="entry name" value="PGDH_like_1"/>
    <property type="match status" value="1"/>
</dbReference>
<evidence type="ECO:0000256" key="3">
    <source>
        <dbReference type="ARBA" id="ARBA00023002"/>
    </source>
</evidence>
<dbReference type="SUPFAM" id="SSF51735">
    <property type="entry name" value="NAD(P)-binding Rossmann-fold domains"/>
    <property type="match status" value="1"/>
</dbReference>
<proteinExistence type="inferred from homology"/>
<dbReference type="InterPro" id="IPR050857">
    <property type="entry name" value="D-2-hydroxyacid_DH"/>
</dbReference>
<name>A0A521AYJ5_9SPHI</name>
<dbReference type="EMBL" id="FXTN01000001">
    <property type="protein sequence ID" value="SMO39580.1"/>
    <property type="molecule type" value="Genomic_DNA"/>
</dbReference>
<accession>A0A521AYJ5</accession>
<dbReference type="InterPro" id="IPR006140">
    <property type="entry name" value="D-isomer_DH_NAD-bd"/>
</dbReference>
<dbReference type="PANTHER" id="PTHR42789">
    <property type="entry name" value="D-ISOMER SPECIFIC 2-HYDROXYACID DEHYDROGENASE FAMILY PROTEIN (AFU_ORTHOLOGUE AFUA_6G10090)"/>
    <property type="match status" value="1"/>
</dbReference>
<dbReference type="PROSITE" id="PS00671">
    <property type="entry name" value="D_2_HYDROXYACID_DH_3"/>
    <property type="match status" value="1"/>
</dbReference>
<gene>
    <name evidence="8" type="ORF">SAMN06265348_101530</name>
</gene>
<dbReference type="GO" id="GO:0008652">
    <property type="term" value="P:amino acid biosynthetic process"/>
    <property type="evidence" value="ECO:0007669"/>
    <property type="project" value="UniProtKB-KW"/>
</dbReference>
<evidence type="ECO:0000256" key="5">
    <source>
        <dbReference type="RuleBase" id="RU003719"/>
    </source>
</evidence>
<feature type="domain" description="D-isomer specific 2-hydroxyacid dehydrogenase catalytic" evidence="6">
    <location>
        <begin position="21"/>
        <end position="312"/>
    </location>
</feature>
<comment type="similarity">
    <text evidence="1 5">Belongs to the D-isomer specific 2-hydroxyacid dehydrogenase family.</text>
</comment>
<reference evidence="8 9" key="1">
    <citation type="submission" date="2017-05" db="EMBL/GenBank/DDBJ databases">
        <authorList>
            <person name="Varghese N."/>
            <person name="Submissions S."/>
        </authorList>
    </citation>
    <scope>NUCLEOTIDE SEQUENCE [LARGE SCALE GENOMIC DNA]</scope>
    <source>
        <strain evidence="8 9">DSM 19036</strain>
    </source>
</reference>
<sequence>MTRYKIAVLDDYQNVALSYADWTPVSEYADVEIFSDHLHEPEQVISRLLPFDIVCVMRERTPLPAEILSKLSNLKLIVSTGFRNASIDTKAAGEIGIEIINTGYRDHGALELTWALLMAIAKHIPQENANFRAGGWQQMVGGDLKGKTLGILGLGNLGSKIAGVAKVFDMNVIAWSQNLTEEKAAAAGVKYVDKETLFRESDYLTILMVLSDRSRGIVAAGDLDLMKPTAYLINTSRGPLVDEEALIKALTEKRIAGAALDVFDKEPLDADHPFRKLSNVLATPHIGFVTEDTYHVFFTDMVNSLLEWFSSKAV</sequence>
<organism evidence="8 9">
    <name type="scientific">Pedobacter westerhofensis</name>
    <dbReference type="NCBI Taxonomy" id="425512"/>
    <lineage>
        <taxon>Bacteria</taxon>
        <taxon>Pseudomonadati</taxon>
        <taxon>Bacteroidota</taxon>
        <taxon>Sphingobacteriia</taxon>
        <taxon>Sphingobacteriales</taxon>
        <taxon>Sphingobacteriaceae</taxon>
        <taxon>Pedobacter</taxon>
    </lineage>
</organism>
<keyword evidence="3 5" id="KW-0560">Oxidoreductase</keyword>
<dbReference type="AlphaFoldDB" id="A0A521AYJ5"/>
<dbReference type="GO" id="GO:0016616">
    <property type="term" value="F:oxidoreductase activity, acting on the CH-OH group of donors, NAD or NADP as acceptor"/>
    <property type="evidence" value="ECO:0007669"/>
    <property type="project" value="InterPro"/>
</dbReference>
<evidence type="ECO:0000256" key="1">
    <source>
        <dbReference type="ARBA" id="ARBA00005854"/>
    </source>
</evidence>
<dbReference type="OrthoDB" id="1522997at2"/>
<dbReference type="InterPro" id="IPR029752">
    <property type="entry name" value="D-isomer_DH_CS1"/>
</dbReference>
<dbReference type="PROSITE" id="PS00065">
    <property type="entry name" value="D_2_HYDROXYACID_DH_1"/>
    <property type="match status" value="1"/>
</dbReference>
<dbReference type="Pfam" id="PF00389">
    <property type="entry name" value="2-Hacid_dh"/>
    <property type="match status" value="1"/>
</dbReference>
<protein>
    <submittedName>
        <fullName evidence="8">Phosphoglycerate dehydrogenase</fullName>
    </submittedName>
</protein>
<evidence type="ECO:0000256" key="2">
    <source>
        <dbReference type="ARBA" id="ARBA00022605"/>
    </source>
</evidence>
<keyword evidence="4" id="KW-0520">NAD</keyword>
<dbReference type="SUPFAM" id="SSF52283">
    <property type="entry name" value="Formate/glycerate dehydrogenase catalytic domain-like"/>
    <property type="match status" value="1"/>
</dbReference>
<evidence type="ECO:0000313" key="9">
    <source>
        <dbReference type="Proteomes" id="UP000320300"/>
    </source>
</evidence>
<dbReference type="InterPro" id="IPR036291">
    <property type="entry name" value="NAD(P)-bd_dom_sf"/>
</dbReference>
<dbReference type="Proteomes" id="UP000320300">
    <property type="component" value="Unassembled WGS sequence"/>
</dbReference>
<keyword evidence="9" id="KW-1185">Reference proteome</keyword>
<dbReference type="PANTHER" id="PTHR42789:SF1">
    <property type="entry name" value="D-ISOMER SPECIFIC 2-HYDROXYACID DEHYDROGENASE FAMILY PROTEIN (AFU_ORTHOLOGUE AFUA_6G10090)"/>
    <property type="match status" value="1"/>
</dbReference>
<dbReference type="InterPro" id="IPR006139">
    <property type="entry name" value="D-isomer_2_OHA_DH_cat_dom"/>
</dbReference>
<dbReference type="InterPro" id="IPR029753">
    <property type="entry name" value="D-isomer_DH_CS"/>
</dbReference>
<evidence type="ECO:0000256" key="4">
    <source>
        <dbReference type="ARBA" id="ARBA00023027"/>
    </source>
</evidence>
<dbReference type="Pfam" id="PF02826">
    <property type="entry name" value="2-Hacid_dh_C"/>
    <property type="match status" value="1"/>
</dbReference>